<organism evidence="1 2">
    <name type="scientific">Heterorhabditis bacteriophora</name>
    <name type="common">Entomopathogenic nematode worm</name>
    <dbReference type="NCBI Taxonomy" id="37862"/>
    <lineage>
        <taxon>Eukaryota</taxon>
        <taxon>Metazoa</taxon>
        <taxon>Ecdysozoa</taxon>
        <taxon>Nematoda</taxon>
        <taxon>Chromadorea</taxon>
        <taxon>Rhabditida</taxon>
        <taxon>Rhabditina</taxon>
        <taxon>Rhabditomorpha</taxon>
        <taxon>Strongyloidea</taxon>
        <taxon>Heterorhabditidae</taxon>
        <taxon>Heterorhabditis</taxon>
    </lineage>
</organism>
<dbReference type="Proteomes" id="UP000095283">
    <property type="component" value="Unplaced"/>
</dbReference>
<protein>
    <submittedName>
        <fullName evidence="2">Beta-lactamase domain-containing protein</fullName>
    </submittedName>
</protein>
<accession>A0A1I7XHQ8</accession>
<dbReference type="AlphaFoldDB" id="A0A1I7XHQ8"/>
<evidence type="ECO:0000313" key="2">
    <source>
        <dbReference type="WBParaSite" id="Hba_17043"/>
    </source>
</evidence>
<keyword evidence="1" id="KW-1185">Reference proteome</keyword>
<dbReference type="WBParaSite" id="Hba_17043">
    <property type="protein sequence ID" value="Hba_17043"/>
    <property type="gene ID" value="Hba_17043"/>
</dbReference>
<evidence type="ECO:0000313" key="1">
    <source>
        <dbReference type="Proteomes" id="UP000095283"/>
    </source>
</evidence>
<proteinExistence type="predicted"/>
<reference evidence="2" key="1">
    <citation type="submission" date="2016-11" db="UniProtKB">
        <authorList>
            <consortium name="WormBaseParasite"/>
        </authorList>
    </citation>
    <scope>IDENTIFICATION</scope>
</reference>
<sequence length="122" mass="13445">MTQSIPDVSLPGQEKHFSGHAQFNPFTHMLGVASNNDFGDSWGAGYALQGNSFIVGAEVDDSKFESHAVALDIPIPGLNEVENKQLFTFEELMKSLVSTHLYDSMISTRYVLIPINSLDRNV</sequence>
<name>A0A1I7XHQ8_HETBA</name>